<reference evidence="1" key="1">
    <citation type="submission" date="2021-02" db="EMBL/GenBank/DDBJ databases">
        <authorList>
            <person name="Nowell W R."/>
        </authorList>
    </citation>
    <scope>NUCLEOTIDE SEQUENCE</scope>
</reference>
<feature type="non-terminal residue" evidence="1">
    <location>
        <position position="1"/>
    </location>
</feature>
<dbReference type="EMBL" id="CAJOBB010014186">
    <property type="protein sequence ID" value="CAF4301262.1"/>
    <property type="molecule type" value="Genomic_DNA"/>
</dbReference>
<evidence type="ECO:0000313" key="1">
    <source>
        <dbReference type="EMBL" id="CAF4301262.1"/>
    </source>
</evidence>
<comment type="caution">
    <text evidence="1">The sequence shown here is derived from an EMBL/GenBank/DDBJ whole genome shotgun (WGS) entry which is preliminary data.</text>
</comment>
<evidence type="ECO:0000313" key="2">
    <source>
        <dbReference type="Proteomes" id="UP000663868"/>
    </source>
</evidence>
<organism evidence="1 2">
    <name type="scientific">Adineta steineri</name>
    <dbReference type="NCBI Taxonomy" id="433720"/>
    <lineage>
        <taxon>Eukaryota</taxon>
        <taxon>Metazoa</taxon>
        <taxon>Spiralia</taxon>
        <taxon>Gnathifera</taxon>
        <taxon>Rotifera</taxon>
        <taxon>Eurotatoria</taxon>
        <taxon>Bdelloidea</taxon>
        <taxon>Adinetida</taxon>
        <taxon>Adinetidae</taxon>
        <taxon>Adineta</taxon>
    </lineage>
</organism>
<gene>
    <name evidence="1" type="ORF">KXQ929_LOCUS45542</name>
</gene>
<dbReference type="InterPro" id="IPR044886">
    <property type="entry name" value="FLCN_DENN_C_sf"/>
</dbReference>
<sequence>LYFQLGRCQIASTLSLDERKQMEILNIRDPNDLLIIRFWQRGISQSYKTQIRLLKQDDNQQQKVQKS</sequence>
<dbReference type="Gene3D" id="1.10.10.1730">
    <property type="entry name" value="Folliculin"/>
    <property type="match status" value="1"/>
</dbReference>
<dbReference type="AlphaFoldDB" id="A0A820HW18"/>
<accession>A0A820HW18</accession>
<name>A0A820HW18_9BILA</name>
<protein>
    <submittedName>
        <fullName evidence="1">Uncharacterized protein</fullName>
    </submittedName>
</protein>
<proteinExistence type="predicted"/>
<dbReference type="Proteomes" id="UP000663868">
    <property type="component" value="Unassembled WGS sequence"/>
</dbReference>